<evidence type="ECO:0000259" key="1">
    <source>
        <dbReference type="Pfam" id="PF00561"/>
    </source>
</evidence>
<dbReference type="KEGG" id="zmm:Zmob_1646"/>
<organism evidence="2 3">
    <name type="scientific">Zymomonas mobilis subsp. mobilis (strain ATCC 10988 / DSM 424 / LMG 404 / NCIMB 8938 / NRRL B-806 / ZM1)</name>
    <dbReference type="NCBI Taxonomy" id="555217"/>
    <lineage>
        <taxon>Bacteria</taxon>
        <taxon>Pseudomonadati</taxon>
        <taxon>Pseudomonadota</taxon>
        <taxon>Alphaproteobacteria</taxon>
        <taxon>Sphingomonadales</taxon>
        <taxon>Zymomonadaceae</taxon>
        <taxon>Zymomonas</taxon>
    </lineage>
</organism>
<dbReference type="HOGENOM" id="CLU_020336_50_5_5"/>
<dbReference type="RefSeq" id="WP_014501185.1">
    <property type="nucleotide sequence ID" value="NC_017262.1"/>
</dbReference>
<protein>
    <submittedName>
        <fullName evidence="2">Alpha/beta hydrolase fold protein</fullName>
    </submittedName>
</protein>
<proteinExistence type="predicted"/>
<sequence length="269" mass="30181">MAKTIPMRWQTLADTPKMVDALKGQHAEINGCSLYYAMGGTGEETVILLHGGMANSDYWGIQAAFLMQYYRVIVVDSRAHGRSSTGDKPLSYNQMTHDIASLMDHLGIAKASIVGWSDGGIQSIMLAALFPEKITRIFAYGAHMSLAGLNQNFGGNKVVSSFLERAEEEYHRLSPTPDNFDQFYENVQQLWKWKHDSAFTIDQLSSIRCPAWIVDGDRDEMINRSHLEYLFQHIPDSSFMLLPDTTHFAFIQAPNLFNAALQDFMSVSG</sequence>
<dbReference type="eggNOG" id="COG1073">
    <property type="taxonomic scope" value="Bacteria"/>
</dbReference>
<dbReference type="InterPro" id="IPR029058">
    <property type="entry name" value="AB_hydrolase_fold"/>
</dbReference>
<gene>
    <name evidence="2" type="ordered locus">Zmob_1646</name>
</gene>
<reference evidence="2 3" key="1">
    <citation type="journal article" date="2011" name="J. Bacteriol.">
        <title>Genome sequence of the ethanol-producing Zymomonas mobilis subsp. mobilis lectotype strain ATCC 10988.</title>
        <authorList>
            <person name="Pappas K.M."/>
            <person name="Kouvelis V.N."/>
            <person name="Saunders E."/>
            <person name="Brettin T.S."/>
            <person name="Bruce D."/>
            <person name="Detter C."/>
            <person name="Balakireva M."/>
            <person name="Han C.S."/>
            <person name="Savvakis G."/>
            <person name="Kyrpides N.C."/>
            <person name="Typas M.A."/>
        </authorList>
    </citation>
    <scope>NUCLEOTIDE SEQUENCE [LARGE SCALE GENOMIC DNA]</scope>
    <source>
        <strain evidence="3">ATCC 10988 / DSM 424 / CCUG 17860 / LMG 404 / NCIMB 8938 / NRRL B-806 / ZM1</strain>
    </source>
</reference>
<feature type="domain" description="AB hydrolase-1" evidence="1">
    <location>
        <begin position="45"/>
        <end position="150"/>
    </location>
</feature>
<dbReference type="SUPFAM" id="SSF53474">
    <property type="entry name" value="alpha/beta-Hydrolases"/>
    <property type="match status" value="1"/>
</dbReference>
<keyword evidence="2" id="KW-0378">Hydrolase</keyword>
<dbReference type="Gene3D" id="3.40.50.1820">
    <property type="entry name" value="alpha/beta hydrolase"/>
    <property type="match status" value="1"/>
</dbReference>
<name>A0A0H3G4A6_ZYMMA</name>
<evidence type="ECO:0000313" key="3">
    <source>
        <dbReference type="Proteomes" id="UP000001494"/>
    </source>
</evidence>
<dbReference type="PANTHER" id="PTHR46331">
    <property type="entry name" value="VALACYCLOVIR HYDROLASE"/>
    <property type="match status" value="1"/>
</dbReference>
<dbReference type="Pfam" id="PF00561">
    <property type="entry name" value="Abhydrolase_1"/>
    <property type="match status" value="1"/>
</dbReference>
<dbReference type="AlphaFoldDB" id="A0A0H3G4A6"/>
<evidence type="ECO:0000313" key="2">
    <source>
        <dbReference type="EMBL" id="AEH63460.1"/>
    </source>
</evidence>
<dbReference type="PANTHER" id="PTHR46331:SF2">
    <property type="entry name" value="VALACYCLOVIR HYDROLASE"/>
    <property type="match status" value="1"/>
</dbReference>
<dbReference type="GO" id="GO:0017171">
    <property type="term" value="F:serine hydrolase activity"/>
    <property type="evidence" value="ECO:0007669"/>
    <property type="project" value="TreeGrafter"/>
</dbReference>
<dbReference type="Proteomes" id="UP000001494">
    <property type="component" value="Chromosome"/>
</dbReference>
<accession>A0A0H3G4A6</accession>
<dbReference type="EMBL" id="CP002850">
    <property type="protein sequence ID" value="AEH63460.1"/>
    <property type="molecule type" value="Genomic_DNA"/>
</dbReference>
<dbReference type="OrthoDB" id="8680283at2"/>
<dbReference type="InterPro" id="IPR000073">
    <property type="entry name" value="AB_hydrolase_1"/>
</dbReference>